<organism evidence="1">
    <name type="scientific">marine sediment metagenome</name>
    <dbReference type="NCBI Taxonomy" id="412755"/>
    <lineage>
        <taxon>unclassified sequences</taxon>
        <taxon>metagenomes</taxon>
        <taxon>ecological metagenomes</taxon>
    </lineage>
</organism>
<dbReference type="PANTHER" id="PTHR31223:SF70">
    <property type="entry name" value="LOG FAMILY PROTEIN YJL055W"/>
    <property type="match status" value="1"/>
</dbReference>
<dbReference type="NCBIfam" id="TIGR00730">
    <property type="entry name" value="Rossman fold protein, TIGR00730 family"/>
    <property type="match status" value="1"/>
</dbReference>
<dbReference type="EMBL" id="BARS01051584">
    <property type="protein sequence ID" value="GAG46802.1"/>
    <property type="molecule type" value="Genomic_DNA"/>
</dbReference>
<comment type="caution">
    <text evidence="1">The sequence shown here is derived from an EMBL/GenBank/DDBJ whole genome shotgun (WGS) entry which is preliminary data.</text>
</comment>
<protein>
    <recommendedName>
        <fullName evidence="2">Cytokinin riboside 5'-monophosphate phosphoribohydrolase</fullName>
    </recommendedName>
</protein>
<proteinExistence type="predicted"/>
<dbReference type="Gene3D" id="3.40.50.450">
    <property type="match status" value="1"/>
</dbReference>
<dbReference type="InterPro" id="IPR005269">
    <property type="entry name" value="LOG"/>
</dbReference>
<gene>
    <name evidence="1" type="ORF">S01H1_76807</name>
</gene>
<dbReference type="PANTHER" id="PTHR31223">
    <property type="entry name" value="LOG FAMILY PROTEIN YJL055W"/>
    <property type="match status" value="1"/>
</dbReference>
<reference evidence="1" key="1">
    <citation type="journal article" date="2014" name="Front. Microbiol.">
        <title>High frequency of phylogenetically diverse reductive dehalogenase-homologous genes in deep subseafloor sedimentary metagenomes.</title>
        <authorList>
            <person name="Kawai M."/>
            <person name="Futagami T."/>
            <person name="Toyoda A."/>
            <person name="Takaki Y."/>
            <person name="Nishi S."/>
            <person name="Hori S."/>
            <person name="Arai W."/>
            <person name="Tsubouchi T."/>
            <person name="Morono Y."/>
            <person name="Uchiyama I."/>
            <person name="Ito T."/>
            <person name="Fujiyama A."/>
            <person name="Inagaki F."/>
            <person name="Takami H."/>
        </authorList>
    </citation>
    <scope>NUCLEOTIDE SEQUENCE</scope>
    <source>
        <strain evidence="1">Expedition CK06-06</strain>
    </source>
</reference>
<dbReference type="AlphaFoldDB" id="X0YHY0"/>
<dbReference type="InterPro" id="IPR031100">
    <property type="entry name" value="LOG_fam"/>
</dbReference>
<evidence type="ECO:0000313" key="1">
    <source>
        <dbReference type="EMBL" id="GAG46802.1"/>
    </source>
</evidence>
<dbReference type="GO" id="GO:0016799">
    <property type="term" value="F:hydrolase activity, hydrolyzing N-glycosyl compounds"/>
    <property type="evidence" value="ECO:0007669"/>
    <property type="project" value="TreeGrafter"/>
</dbReference>
<dbReference type="SUPFAM" id="SSF102405">
    <property type="entry name" value="MCP/YpsA-like"/>
    <property type="match status" value="1"/>
</dbReference>
<dbReference type="GO" id="GO:0009691">
    <property type="term" value="P:cytokinin biosynthetic process"/>
    <property type="evidence" value="ECO:0007669"/>
    <property type="project" value="InterPro"/>
</dbReference>
<accession>X0YHY0</accession>
<dbReference type="Pfam" id="PF03641">
    <property type="entry name" value="Lysine_decarbox"/>
    <property type="match status" value="1"/>
</dbReference>
<name>X0YHY0_9ZZZZ</name>
<sequence length="188" mass="20506">MRICVYCSSSSAVDRIYYSAARELGLLIASRGHSLIYGGGHIGPMGELARAVKAAGGRVVGVIPRSMVELGLAYEQADEMIVTESMAERKAHMEQNADAFVALPGGLGTLEELTQVITMKQLNYVSGAIVVLNVGDFYDQLLSHFERIRQQRFAGPESSQLYDVVASPIEAIEYLESHRGVSLRSRLL</sequence>
<evidence type="ECO:0008006" key="2">
    <source>
        <dbReference type="Google" id="ProtNLM"/>
    </source>
</evidence>
<dbReference type="GO" id="GO:0005829">
    <property type="term" value="C:cytosol"/>
    <property type="evidence" value="ECO:0007669"/>
    <property type="project" value="TreeGrafter"/>
</dbReference>